<dbReference type="EMBL" id="NIVC01001159">
    <property type="protein sequence ID" value="PAA71532.1"/>
    <property type="molecule type" value="Genomic_DNA"/>
</dbReference>
<feature type="compositionally biased region" description="Basic and acidic residues" evidence="2">
    <location>
        <begin position="393"/>
        <end position="414"/>
    </location>
</feature>
<proteinExistence type="predicted"/>
<dbReference type="STRING" id="282301.A0A267FEW3"/>
<feature type="coiled-coil region" evidence="1">
    <location>
        <begin position="207"/>
        <end position="234"/>
    </location>
</feature>
<sequence>MQQQQQQLQTASGRFYLRGRQLSVSVSVSPDALTAEVESAGRLWAGEFEAAYLEELTRKTGSYKRFEVFAGMLLSAVGEQQQQQKQKKKKQHQDEAEQLSLDLMTLEDLRALRAQRLGEADSAAAATPRSGAGGDGGKRYLILTYRTRFDQVHYPLALAHQGRVSRAGADRHRRDQRDGVDAALTSSDVDAANEAEQNGDDGNGETARSLAAENAHLRAELALMRRRLTAAEAASAKQKRQADELRAGERLLRLRIRQLTHELALLRRAPPSQSGSRFTSPVGGRRTASRPASAGNSPSPSPRVRDQRNYSYQQQQQQQYARYQRRRSPSPRPPQPPAATPRSARQPRSGYVVPLQRELASSARQPPPPQQQQRRRPRSNSCPRFDPTAYVADVERRRQESRERRRRDISDRIRLAGAPSPPPSVVSSTSRRGGVKRRVTVGLEDSFDGGVGSFDDLLDNGDFVDEADSVQLGSFNLSSRRRSRPRQPRSSARKKTPASAAATAVEGYEDDIQQIDERLDRLQSFLNKTLLIH</sequence>
<feature type="region of interest" description="Disordered" evidence="2">
    <location>
        <begin position="478"/>
        <end position="505"/>
    </location>
</feature>
<dbReference type="Proteomes" id="UP000215902">
    <property type="component" value="Unassembled WGS sequence"/>
</dbReference>
<evidence type="ECO:0000256" key="1">
    <source>
        <dbReference type="SAM" id="Coils"/>
    </source>
</evidence>
<feature type="region of interest" description="Disordered" evidence="2">
    <location>
        <begin position="161"/>
        <end position="206"/>
    </location>
</feature>
<evidence type="ECO:0000313" key="4">
    <source>
        <dbReference type="Proteomes" id="UP000215902"/>
    </source>
</evidence>
<gene>
    <name evidence="3" type="ORF">BOX15_Mlig023802g2</name>
</gene>
<dbReference type="InterPro" id="IPR049733">
    <property type="entry name" value="CCDC61_N"/>
</dbReference>
<keyword evidence="4" id="KW-1185">Reference proteome</keyword>
<dbReference type="OrthoDB" id="568137at2759"/>
<feature type="compositionally biased region" description="Low complexity" evidence="2">
    <location>
        <begin position="310"/>
        <end position="322"/>
    </location>
</feature>
<dbReference type="CDD" id="cd22284">
    <property type="entry name" value="HD_CCDC61_N"/>
    <property type="match status" value="1"/>
</dbReference>
<feature type="compositionally biased region" description="Pro residues" evidence="2">
    <location>
        <begin position="330"/>
        <end position="339"/>
    </location>
</feature>
<feature type="compositionally biased region" description="Basic residues" evidence="2">
    <location>
        <begin position="479"/>
        <end position="496"/>
    </location>
</feature>
<name>A0A267FEW3_9PLAT</name>
<feature type="compositionally biased region" description="Acidic residues" evidence="2">
    <location>
        <begin position="191"/>
        <end position="203"/>
    </location>
</feature>
<organism evidence="3 4">
    <name type="scientific">Macrostomum lignano</name>
    <dbReference type="NCBI Taxonomy" id="282301"/>
    <lineage>
        <taxon>Eukaryota</taxon>
        <taxon>Metazoa</taxon>
        <taxon>Spiralia</taxon>
        <taxon>Lophotrochozoa</taxon>
        <taxon>Platyhelminthes</taxon>
        <taxon>Rhabditophora</taxon>
        <taxon>Macrostomorpha</taxon>
        <taxon>Macrostomida</taxon>
        <taxon>Macrostomidae</taxon>
        <taxon>Macrostomum</taxon>
    </lineage>
</organism>
<feature type="compositionally biased region" description="Basic and acidic residues" evidence="2">
    <location>
        <begin position="168"/>
        <end position="180"/>
    </location>
</feature>
<evidence type="ECO:0000313" key="3">
    <source>
        <dbReference type="EMBL" id="PAA71532.1"/>
    </source>
</evidence>
<keyword evidence="1" id="KW-0175">Coiled coil</keyword>
<comment type="caution">
    <text evidence="3">The sequence shown here is derived from an EMBL/GenBank/DDBJ whole genome shotgun (WGS) entry which is preliminary data.</text>
</comment>
<dbReference type="AlphaFoldDB" id="A0A267FEW3"/>
<feature type="coiled-coil region" evidence="1">
    <location>
        <begin position="82"/>
        <end position="109"/>
    </location>
</feature>
<evidence type="ECO:0000256" key="2">
    <source>
        <dbReference type="SAM" id="MobiDB-lite"/>
    </source>
</evidence>
<feature type="compositionally biased region" description="Low complexity" evidence="2">
    <location>
        <begin position="289"/>
        <end position="298"/>
    </location>
</feature>
<protein>
    <submittedName>
        <fullName evidence="3">Uncharacterized protein</fullName>
    </submittedName>
</protein>
<reference evidence="3 4" key="1">
    <citation type="submission" date="2017-06" db="EMBL/GenBank/DDBJ databases">
        <title>A platform for efficient transgenesis in Macrostomum lignano, a flatworm model organism for stem cell research.</title>
        <authorList>
            <person name="Berezikov E."/>
        </authorList>
    </citation>
    <scope>NUCLEOTIDE SEQUENCE [LARGE SCALE GENOMIC DNA]</scope>
    <source>
        <strain evidence="3">DV1</strain>
        <tissue evidence="3">Whole organism</tissue>
    </source>
</reference>
<accession>A0A267FEW3</accession>
<feature type="region of interest" description="Disordered" evidence="2">
    <location>
        <begin position="267"/>
        <end position="436"/>
    </location>
</feature>